<protein>
    <recommendedName>
        <fullName evidence="3">Reverse transcriptase domain-containing protein</fullName>
    </recommendedName>
</protein>
<feature type="non-terminal residue" evidence="1">
    <location>
        <position position="173"/>
    </location>
</feature>
<evidence type="ECO:0008006" key="3">
    <source>
        <dbReference type="Google" id="ProtNLM"/>
    </source>
</evidence>
<organism evidence="1 2">
    <name type="scientific">Sphaerobolus stellatus (strain SS14)</name>
    <dbReference type="NCBI Taxonomy" id="990650"/>
    <lineage>
        <taxon>Eukaryota</taxon>
        <taxon>Fungi</taxon>
        <taxon>Dikarya</taxon>
        <taxon>Basidiomycota</taxon>
        <taxon>Agaricomycotina</taxon>
        <taxon>Agaricomycetes</taxon>
        <taxon>Phallomycetidae</taxon>
        <taxon>Geastrales</taxon>
        <taxon>Sphaerobolaceae</taxon>
        <taxon>Sphaerobolus</taxon>
    </lineage>
</organism>
<evidence type="ECO:0000313" key="1">
    <source>
        <dbReference type="EMBL" id="KIJ43014.1"/>
    </source>
</evidence>
<accession>A0A0C9V7M0</accession>
<feature type="non-terminal residue" evidence="1">
    <location>
        <position position="1"/>
    </location>
</feature>
<reference evidence="1 2" key="1">
    <citation type="submission" date="2014-06" db="EMBL/GenBank/DDBJ databases">
        <title>Evolutionary Origins and Diversification of the Mycorrhizal Mutualists.</title>
        <authorList>
            <consortium name="DOE Joint Genome Institute"/>
            <consortium name="Mycorrhizal Genomics Consortium"/>
            <person name="Kohler A."/>
            <person name="Kuo A."/>
            <person name="Nagy L.G."/>
            <person name="Floudas D."/>
            <person name="Copeland A."/>
            <person name="Barry K.W."/>
            <person name="Cichocki N."/>
            <person name="Veneault-Fourrey C."/>
            <person name="LaButti K."/>
            <person name="Lindquist E.A."/>
            <person name="Lipzen A."/>
            <person name="Lundell T."/>
            <person name="Morin E."/>
            <person name="Murat C."/>
            <person name="Riley R."/>
            <person name="Ohm R."/>
            <person name="Sun H."/>
            <person name="Tunlid A."/>
            <person name="Henrissat B."/>
            <person name="Grigoriev I.V."/>
            <person name="Hibbett D.S."/>
            <person name="Martin F."/>
        </authorList>
    </citation>
    <scope>NUCLEOTIDE SEQUENCE [LARGE SCALE GENOMIC DNA]</scope>
    <source>
        <strain evidence="1 2">SS14</strain>
    </source>
</reference>
<name>A0A0C9V7M0_SPHS4</name>
<gene>
    <name evidence="1" type="ORF">M422DRAFT_106281</name>
</gene>
<keyword evidence="2" id="KW-1185">Reference proteome</keyword>
<evidence type="ECO:0000313" key="2">
    <source>
        <dbReference type="Proteomes" id="UP000054279"/>
    </source>
</evidence>
<proteinExistence type="predicted"/>
<dbReference type="Proteomes" id="UP000054279">
    <property type="component" value="Unassembled WGS sequence"/>
</dbReference>
<dbReference type="AlphaFoldDB" id="A0A0C9V7M0"/>
<sequence length="173" mass="19396">LPPRFDPLLHVINESFLSRPVPVDNTPQLTFSTPFSEKEIAAAKVILDDRSRTSSVGIDGITYRALLQIPNAELTIMANECIATSSCTMLKLVTLLIDRRIRDWLEPEGLLPPSQNEFRAKHRTCNNTFILRCLIDKSVTTNSVIFAAFVNLTNAFPSTHRATLWRKMQSLGA</sequence>
<dbReference type="OrthoDB" id="3049395at2759"/>
<dbReference type="EMBL" id="KN837126">
    <property type="protein sequence ID" value="KIJ43014.1"/>
    <property type="molecule type" value="Genomic_DNA"/>
</dbReference>
<dbReference type="HOGENOM" id="CLU_1469030_0_0_1"/>